<evidence type="ECO:0000313" key="4">
    <source>
        <dbReference type="Proteomes" id="UP000317243"/>
    </source>
</evidence>
<dbReference type="InterPro" id="IPR027558">
    <property type="entry name" value="Pre_pil_HX9DG_C"/>
</dbReference>
<proteinExistence type="predicted"/>
<dbReference type="Proteomes" id="UP000317243">
    <property type="component" value="Unassembled WGS sequence"/>
</dbReference>
<dbReference type="RefSeq" id="WP_146506959.1">
    <property type="nucleotide sequence ID" value="NZ_SIHI01000001.1"/>
</dbReference>
<feature type="transmembrane region" description="Helical" evidence="1">
    <location>
        <begin position="108"/>
        <end position="130"/>
    </location>
</feature>
<accession>A0A5C5X2B8</accession>
<comment type="caution">
    <text evidence="3">The sequence shown here is derived from an EMBL/GenBank/DDBJ whole genome shotgun (WGS) entry which is preliminary data.</text>
</comment>
<name>A0A5C5X2B8_9PLAN</name>
<dbReference type="OrthoDB" id="270546at2"/>
<keyword evidence="1" id="KW-1133">Transmembrane helix</keyword>
<keyword evidence="1" id="KW-0812">Transmembrane</keyword>
<feature type="transmembrane region" description="Helical" evidence="1">
    <location>
        <begin position="42"/>
        <end position="65"/>
    </location>
</feature>
<gene>
    <name evidence="3" type="ORF">KOR42_04340</name>
</gene>
<protein>
    <recommendedName>
        <fullName evidence="2">DUF1559 domain-containing protein</fullName>
    </recommendedName>
</protein>
<evidence type="ECO:0000256" key="1">
    <source>
        <dbReference type="SAM" id="Phobius"/>
    </source>
</evidence>
<dbReference type="PANTHER" id="PTHR30093:SF2">
    <property type="entry name" value="TYPE II SECRETION SYSTEM PROTEIN H"/>
    <property type="match status" value="1"/>
</dbReference>
<evidence type="ECO:0000259" key="2">
    <source>
        <dbReference type="Pfam" id="PF07596"/>
    </source>
</evidence>
<feature type="transmembrane region" description="Helical" evidence="1">
    <location>
        <begin position="77"/>
        <end position="96"/>
    </location>
</feature>
<keyword evidence="1" id="KW-0472">Membrane</keyword>
<reference evidence="3 4" key="1">
    <citation type="submission" date="2019-02" db="EMBL/GenBank/DDBJ databases">
        <title>Deep-cultivation of Planctomycetes and their phenomic and genomic characterization uncovers novel biology.</title>
        <authorList>
            <person name="Wiegand S."/>
            <person name="Jogler M."/>
            <person name="Boedeker C."/>
            <person name="Pinto D."/>
            <person name="Vollmers J."/>
            <person name="Rivas-Marin E."/>
            <person name="Kohn T."/>
            <person name="Peeters S.H."/>
            <person name="Heuer A."/>
            <person name="Rast P."/>
            <person name="Oberbeckmann S."/>
            <person name="Bunk B."/>
            <person name="Jeske O."/>
            <person name="Meyerdierks A."/>
            <person name="Storesund J.E."/>
            <person name="Kallscheuer N."/>
            <person name="Luecker S."/>
            <person name="Lage O.M."/>
            <person name="Pohl T."/>
            <person name="Merkel B.J."/>
            <person name="Hornburger P."/>
            <person name="Mueller R.-W."/>
            <person name="Bruemmer F."/>
            <person name="Labrenz M."/>
            <person name="Spormann A.M."/>
            <person name="Op Den Camp H."/>
            <person name="Overmann J."/>
            <person name="Amann R."/>
            <person name="Jetten M.S.M."/>
            <person name="Mascher T."/>
            <person name="Medema M.H."/>
            <person name="Devos D.P."/>
            <person name="Kaster A.-K."/>
            <person name="Ovreas L."/>
            <person name="Rohde M."/>
            <person name="Galperin M.Y."/>
            <person name="Jogler C."/>
        </authorList>
    </citation>
    <scope>NUCLEOTIDE SEQUENCE [LARGE SCALE GENOMIC DNA]</scope>
    <source>
        <strain evidence="3 4">KOR42</strain>
    </source>
</reference>
<evidence type="ECO:0000313" key="3">
    <source>
        <dbReference type="EMBL" id="TWT57076.1"/>
    </source>
</evidence>
<dbReference type="EMBL" id="SIHI01000001">
    <property type="protein sequence ID" value="TWT57076.1"/>
    <property type="molecule type" value="Genomic_DNA"/>
</dbReference>
<feature type="domain" description="DUF1559" evidence="2">
    <location>
        <begin position="133"/>
        <end position="330"/>
    </location>
</feature>
<dbReference type="Pfam" id="PF07596">
    <property type="entry name" value="SBP_bac_10"/>
    <property type="match status" value="1"/>
</dbReference>
<feature type="transmembrane region" description="Helical" evidence="1">
    <location>
        <begin position="12"/>
        <end position="30"/>
    </location>
</feature>
<keyword evidence="4" id="KW-1185">Reference proteome</keyword>
<dbReference type="InterPro" id="IPR011453">
    <property type="entry name" value="DUF1559"/>
</dbReference>
<organism evidence="3 4">
    <name type="scientific">Thalassoglobus neptunius</name>
    <dbReference type="NCBI Taxonomy" id="1938619"/>
    <lineage>
        <taxon>Bacteria</taxon>
        <taxon>Pseudomonadati</taxon>
        <taxon>Planctomycetota</taxon>
        <taxon>Planctomycetia</taxon>
        <taxon>Planctomycetales</taxon>
        <taxon>Planctomycetaceae</taxon>
        <taxon>Thalassoglobus</taxon>
    </lineage>
</organism>
<dbReference type="NCBIfam" id="TIGR04294">
    <property type="entry name" value="pre_pil_HX9DG"/>
    <property type="match status" value="1"/>
</dbReference>
<dbReference type="AlphaFoldDB" id="A0A5C5X2B8"/>
<dbReference type="PANTHER" id="PTHR30093">
    <property type="entry name" value="GENERAL SECRETION PATHWAY PROTEIN G"/>
    <property type="match status" value="1"/>
</dbReference>
<sequence length="348" mass="38893">MYEFPPQTWYMQGWWPMLWHCALLVAGLWLMSRHASKKRIPLPYDAGKIAVVAAMTTSLFLGPLGSEPWETHRPAPAIFFLVIWVAAAVATIRSWYLLTQKDSDIQVWLSLGIVVIAPLFVFMCLLPPYFIPTAREEARRTQCKGHLKQIGLALHNYHDVYSMFPLHRAGNPAYSWRVATLPFFDESELFDNDNFGEEWNQGSNITVAKTKLFFYECPSVPTASQGDVYPRTDYFAVTGEETAWPDSGASQLSDFSDGSSNTLLVVEACGTEIPWCEPRDLELTNETLGINLPGPEPNSSSGVISSYHREVANVLFADGAVRSLSERTEPAVLKAMLTRSGDDDPGEF</sequence>